<evidence type="ECO:0000256" key="1">
    <source>
        <dbReference type="ARBA" id="ARBA00006484"/>
    </source>
</evidence>
<proteinExistence type="inferred from homology"/>
<accession>A0A1B2DDU0</accession>
<dbReference type="GO" id="GO:0016616">
    <property type="term" value="F:oxidoreductase activity, acting on the CH-OH group of donors, NAD or NADP as acceptor"/>
    <property type="evidence" value="ECO:0007669"/>
    <property type="project" value="TreeGrafter"/>
</dbReference>
<dbReference type="PRINTS" id="PR00081">
    <property type="entry name" value="GDHRDH"/>
</dbReference>
<dbReference type="EMBL" id="CP016808">
    <property type="protein sequence ID" value="ANY65888.1"/>
    <property type="molecule type" value="Genomic_DNA"/>
</dbReference>
<organism evidence="3">
    <name type="scientific">Paenibacillus sp. BIHB 4019</name>
    <dbReference type="NCBI Taxonomy" id="1870819"/>
    <lineage>
        <taxon>Bacteria</taxon>
        <taxon>Bacillati</taxon>
        <taxon>Bacillota</taxon>
        <taxon>Bacilli</taxon>
        <taxon>Bacillales</taxon>
        <taxon>Paenibacillaceae</taxon>
        <taxon>Paenibacillus</taxon>
    </lineage>
</organism>
<evidence type="ECO:0000313" key="3">
    <source>
        <dbReference type="EMBL" id="ANY65888.1"/>
    </source>
</evidence>
<dbReference type="AlphaFoldDB" id="A0A1B2DDU0"/>
<dbReference type="RefSeq" id="WP_099517261.1">
    <property type="nucleotide sequence ID" value="NZ_CP016808.1"/>
</dbReference>
<dbReference type="InterPro" id="IPR036291">
    <property type="entry name" value="NAD(P)-bd_dom_sf"/>
</dbReference>
<evidence type="ECO:0000256" key="2">
    <source>
        <dbReference type="ARBA" id="ARBA00023002"/>
    </source>
</evidence>
<dbReference type="PANTHER" id="PTHR42760">
    <property type="entry name" value="SHORT-CHAIN DEHYDROGENASES/REDUCTASES FAMILY MEMBER"/>
    <property type="match status" value="1"/>
</dbReference>
<comment type="similarity">
    <text evidence="1">Belongs to the short-chain dehydrogenases/reductases (SDR) family.</text>
</comment>
<protein>
    <submittedName>
        <fullName evidence="3">Short-chain dehydrogenase</fullName>
    </submittedName>
</protein>
<dbReference type="PRINTS" id="PR00080">
    <property type="entry name" value="SDRFAMILY"/>
</dbReference>
<reference evidence="3" key="1">
    <citation type="submission" date="2016-08" db="EMBL/GenBank/DDBJ databases">
        <title>Complete Genome Seqeunce of Paenibacillus sp. BIHB 4019 from tea rhizoplane.</title>
        <authorList>
            <person name="Thakur R."/>
            <person name="Swarnkar M.K."/>
            <person name="Gulati A."/>
        </authorList>
    </citation>
    <scope>NUCLEOTIDE SEQUENCE [LARGE SCALE GENOMIC DNA]</scope>
    <source>
        <strain evidence="3">BIHB4019</strain>
    </source>
</reference>
<name>A0A1B2DDU0_9BACL</name>
<keyword evidence="2" id="KW-0560">Oxidoreductase</keyword>
<dbReference type="SUPFAM" id="SSF51735">
    <property type="entry name" value="NAD(P)-binding Rossmann-fold domains"/>
    <property type="match status" value="1"/>
</dbReference>
<sequence length="250" mass="26574">MKLENKVIIITGAGSGIGRATALKLAAEGAIVVSSDYNEATAKETAELIKQAGGQASAIRADVSSVEDVKNMIDKAVETHGTLDGIFNNAGVGDIRSFEDHTPEYFNHVISIDQFGVYLGIYYASKKMKELGVKGIIVSTASIFGYMAAKGSFAYQAAKAAVVMMTKSAALELADAGIRVTAVAPGFIDTPIIKDGDDFKNFLAEQHLSKKLIQPEQIADVVAFLFSEEASAINGQTIPVEDGFLIFKRS</sequence>
<dbReference type="Pfam" id="PF13561">
    <property type="entry name" value="adh_short_C2"/>
    <property type="match status" value="1"/>
</dbReference>
<gene>
    <name evidence="3" type="ORF">BBD42_04950</name>
</gene>
<dbReference type="FunFam" id="3.40.50.720:FF:000084">
    <property type="entry name" value="Short-chain dehydrogenase reductase"/>
    <property type="match status" value="1"/>
</dbReference>
<dbReference type="GO" id="GO:0008206">
    <property type="term" value="P:bile acid metabolic process"/>
    <property type="evidence" value="ECO:0007669"/>
    <property type="project" value="UniProtKB-ARBA"/>
</dbReference>
<dbReference type="Gene3D" id="3.40.50.720">
    <property type="entry name" value="NAD(P)-binding Rossmann-like Domain"/>
    <property type="match status" value="1"/>
</dbReference>
<dbReference type="InterPro" id="IPR002347">
    <property type="entry name" value="SDR_fam"/>
</dbReference>
<dbReference type="CDD" id="cd05233">
    <property type="entry name" value="SDR_c"/>
    <property type="match status" value="1"/>
</dbReference>